<name>A0ABR2UB03_9ROSI</name>
<evidence type="ECO:0000256" key="1">
    <source>
        <dbReference type="SAM" id="MobiDB-lite"/>
    </source>
</evidence>
<evidence type="ECO:0000313" key="2">
    <source>
        <dbReference type="EMBL" id="KAK9046624.1"/>
    </source>
</evidence>
<dbReference type="EMBL" id="JBBPBN010000001">
    <property type="protein sequence ID" value="KAK9046624.1"/>
    <property type="molecule type" value="Genomic_DNA"/>
</dbReference>
<feature type="region of interest" description="Disordered" evidence="1">
    <location>
        <begin position="20"/>
        <end position="67"/>
    </location>
</feature>
<gene>
    <name evidence="2" type="ORF">V6N11_052509</name>
</gene>
<reference evidence="2 3" key="1">
    <citation type="journal article" date="2024" name="G3 (Bethesda)">
        <title>Genome assembly of Hibiscus sabdariffa L. provides insights into metabolisms of medicinal natural products.</title>
        <authorList>
            <person name="Kim T."/>
        </authorList>
    </citation>
    <scope>NUCLEOTIDE SEQUENCE [LARGE SCALE GENOMIC DNA]</scope>
    <source>
        <strain evidence="2">TK-2024</strain>
        <tissue evidence="2">Old leaves</tissue>
    </source>
</reference>
<comment type="caution">
    <text evidence="2">The sequence shown here is derived from an EMBL/GenBank/DDBJ whole genome shotgun (WGS) entry which is preliminary data.</text>
</comment>
<protein>
    <submittedName>
        <fullName evidence="2">Uncharacterized protein</fullName>
    </submittedName>
</protein>
<sequence>MKSLSALPSINVTKTALQFSSNFGSPSPSWLPSRQPWSRDKPAPPLTIGSNPKRPGSPKWVDPSQPF</sequence>
<feature type="compositionally biased region" description="Polar residues" evidence="1">
    <location>
        <begin position="20"/>
        <end position="36"/>
    </location>
</feature>
<proteinExistence type="predicted"/>
<dbReference type="Proteomes" id="UP001396334">
    <property type="component" value="Unassembled WGS sequence"/>
</dbReference>
<evidence type="ECO:0000313" key="3">
    <source>
        <dbReference type="Proteomes" id="UP001396334"/>
    </source>
</evidence>
<keyword evidence="3" id="KW-1185">Reference proteome</keyword>
<organism evidence="2 3">
    <name type="scientific">Hibiscus sabdariffa</name>
    <name type="common">roselle</name>
    <dbReference type="NCBI Taxonomy" id="183260"/>
    <lineage>
        <taxon>Eukaryota</taxon>
        <taxon>Viridiplantae</taxon>
        <taxon>Streptophyta</taxon>
        <taxon>Embryophyta</taxon>
        <taxon>Tracheophyta</taxon>
        <taxon>Spermatophyta</taxon>
        <taxon>Magnoliopsida</taxon>
        <taxon>eudicotyledons</taxon>
        <taxon>Gunneridae</taxon>
        <taxon>Pentapetalae</taxon>
        <taxon>rosids</taxon>
        <taxon>malvids</taxon>
        <taxon>Malvales</taxon>
        <taxon>Malvaceae</taxon>
        <taxon>Malvoideae</taxon>
        <taxon>Hibiscus</taxon>
    </lineage>
</organism>
<accession>A0ABR2UB03</accession>